<keyword evidence="3" id="KW-0997">Cell inner membrane</keyword>
<dbReference type="SUPFAM" id="SSF55073">
    <property type="entry name" value="Nucleotide cyclase"/>
    <property type="match status" value="1"/>
</dbReference>
<keyword evidence="7" id="KW-0547">Nucleotide-binding</keyword>
<dbReference type="InterPro" id="IPR000014">
    <property type="entry name" value="PAS"/>
</dbReference>
<evidence type="ECO:0000256" key="9">
    <source>
        <dbReference type="ARBA" id="ARBA00023136"/>
    </source>
</evidence>
<proteinExistence type="predicted"/>
<dbReference type="InterPro" id="IPR013655">
    <property type="entry name" value="PAS_fold_3"/>
</dbReference>
<dbReference type="InterPro" id="IPR001633">
    <property type="entry name" value="EAL_dom"/>
</dbReference>
<evidence type="ECO:0000259" key="13">
    <source>
        <dbReference type="PROSITE" id="PS50887"/>
    </source>
</evidence>
<dbReference type="Proteomes" id="UP000092713">
    <property type="component" value="Unassembled WGS sequence"/>
</dbReference>
<evidence type="ECO:0000313" key="15">
    <source>
        <dbReference type="Proteomes" id="UP000092713"/>
    </source>
</evidence>
<dbReference type="Gene3D" id="2.10.70.100">
    <property type="match status" value="1"/>
</dbReference>
<feature type="domain" description="PAC" evidence="11">
    <location>
        <begin position="84"/>
        <end position="136"/>
    </location>
</feature>
<comment type="subcellular location">
    <subcellularLocation>
        <location evidence="1">Cell inner membrane</location>
        <topology evidence="1">Multi-pass membrane protein</topology>
    </subcellularLocation>
</comment>
<dbReference type="SMART" id="SM00086">
    <property type="entry name" value="PAC"/>
    <property type="match status" value="2"/>
</dbReference>
<protein>
    <submittedName>
        <fullName evidence="14">PAS domain S-box-containing protein/diguanylate cyclase (GGDEF) domain-containing protein</fullName>
    </submittedName>
</protein>
<dbReference type="SMART" id="SM00091">
    <property type="entry name" value="PAS"/>
    <property type="match status" value="2"/>
</dbReference>
<dbReference type="CDD" id="cd01949">
    <property type="entry name" value="GGDEF"/>
    <property type="match status" value="1"/>
</dbReference>
<dbReference type="Gene3D" id="3.20.20.450">
    <property type="entry name" value="EAL domain"/>
    <property type="match status" value="1"/>
</dbReference>
<dbReference type="InterPro" id="IPR000160">
    <property type="entry name" value="GGDEF_dom"/>
</dbReference>
<evidence type="ECO:0000259" key="12">
    <source>
        <dbReference type="PROSITE" id="PS50883"/>
    </source>
</evidence>
<dbReference type="NCBIfam" id="TIGR00254">
    <property type="entry name" value="GGDEF"/>
    <property type="match status" value="1"/>
</dbReference>
<evidence type="ECO:0000256" key="4">
    <source>
        <dbReference type="ARBA" id="ARBA00022679"/>
    </source>
</evidence>
<dbReference type="PROSITE" id="PS50113">
    <property type="entry name" value="PAC"/>
    <property type="match status" value="2"/>
</dbReference>
<dbReference type="FunFam" id="2.10.70.100:FF:000001">
    <property type="entry name" value="Sensory transduction histidine kinase"/>
    <property type="match status" value="1"/>
</dbReference>
<evidence type="ECO:0000256" key="1">
    <source>
        <dbReference type="ARBA" id="ARBA00004429"/>
    </source>
</evidence>
<keyword evidence="2" id="KW-1003">Cell membrane</keyword>
<name>A0A1A7CAA1_9BURK</name>
<evidence type="ECO:0000256" key="5">
    <source>
        <dbReference type="ARBA" id="ARBA00022692"/>
    </source>
</evidence>
<organism evidence="14 15">
    <name type="scientific">Janthinobacterium psychrotolerans</name>
    <dbReference type="NCBI Taxonomy" id="1747903"/>
    <lineage>
        <taxon>Bacteria</taxon>
        <taxon>Pseudomonadati</taxon>
        <taxon>Pseudomonadota</taxon>
        <taxon>Betaproteobacteria</taxon>
        <taxon>Burkholderiales</taxon>
        <taxon>Oxalobacteraceae</taxon>
        <taxon>Janthinobacterium</taxon>
    </lineage>
</organism>
<dbReference type="CDD" id="cd00130">
    <property type="entry name" value="PAS"/>
    <property type="match status" value="2"/>
</dbReference>
<dbReference type="OrthoDB" id="9813903at2"/>
<dbReference type="PROSITE" id="PS50883">
    <property type="entry name" value="EAL"/>
    <property type="match status" value="1"/>
</dbReference>
<comment type="caution">
    <text evidence="14">The sequence shown here is derived from an EMBL/GenBank/DDBJ whole genome shotgun (WGS) entry which is preliminary data.</text>
</comment>
<dbReference type="FunFam" id="3.30.70.270:FF:000001">
    <property type="entry name" value="Diguanylate cyclase domain protein"/>
    <property type="match status" value="1"/>
</dbReference>
<gene>
    <name evidence="14" type="ORF">ASR47_102648</name>
</gene>
<dbReference type="AlphaFoldDB" id="A0A1A7CAA1"/>
<keyword evidence="9" id="KW-0472">Membrane</keyword>
<evidence type="ECO:0000256" key="2">
    <source>
        <dbReference type="ARBA" id="ARBA00022475"/>
    </source>
</evidence>
<dbReference type="InterPro" id="IPR000700">
    <property type="entry name" value="PAS-assoc_C"/>
</dbReference>
<accession>A0A1A7CAA1</accession>
<dbReference type="SUPFAM" id="SSF55785">
    <property type="entry name" value="PYP-like sensor domain (PAS domain)"/>
    <property type="match status" value="2"/>
</dbReference>
<dbReference type="SUPFAM" id="SSF141868">
    <property type="entry name" value="EAL domain-like"/>
    <property type="match status" value="1"/>
</dbReference>
<feature type="domain" description="PAS" evidence="10">
    <location>
        <begin position="137"/>
        <end position="181"/>
    </location>
</feature>
<dbReference type="Pfam" id="PF08447">
    <property type="entry name" value="PAS_3"/>
    <property type="match status" value="1"/>
</dbReference>
<evidence type="ECO:0000313" key="14">
    <source>
        <dbReference type="EMBL" id="OBV41238.1"/>
    </source>
</evidence>
<dbReference type="GO" id="GO:0006355">
    <property type="term" value="P:regulation of DNA-templated transcription"/>
    <property type="evidence" value="ECO:0007669"/>
    <property type="project" value="InterPro"/>
</dbReference>
<evidence type="ECO:0000259" key="10">
    <source>
        <dbReference type="PROSITE" id="PS50112"/>
    </source>
</evidence>
<dbReference type="InterPro" id="IPR043128">
    <property type="entry name" value="Rev_trsase/Diguanyl_cyclase"/>
</dbReference>
<dbReference type="InterPro" id="IPR029787">
    <property type="entry name" value="Nucleotide_cyclase"/>
</dbReference>
<keyword evidence="5" id="KW-0812">Transmembrane</keyword>
<dbReference type="InterPro" id="IPR052155">
    <property type="entry name" value="Biofilm_reg_signaling"/>
</dbReference>
<dbReference type="InterPro" id="IPR013767">
    <property type="entry name" value="PAS_fold"/>
</dbReference>
<dbReference type="Pfam" id="PF00989">
    <property type="entry name" value="PAS"/>
    <property type="match status" value="1"/>
</dbReference>
<dbReference type="Gene3D" id="3.30.70.270">
    <property type="match status" value="1"/>
</dbReference>
<evidence type="ECO:0000259" key="11">
    <source>
        <dbReference type="PROSITE" id="PS50113"/>
    </source>
</evidence>
<dbReference type="EMBL" id="LOCQ01000037">
    <property type="protein sequence ID" value="OBV41238.1"/>
    <property type="molecule type" value="Genomic_DNA"/>
</dbReference>
<evidence type="ECO:0000256" key="3">
    <source>
        <dbReference type="ARBA" id="ARBA00022519"/>
    </source>
</evidence>
<keyword evidence="8" id="KW-1133">Transmembrane helix</keyword>
<dbReference type="GO" id="GO:0005886">
    <property type="term" value="C:plasma membrane"/>
    <property type="evidence" value="ECO:0007669"/>
    <property type="project" value="UniProtKB-SubCell"/>
</dbReference>
<dbReference type="GO" id="GO:0016740">
    <property type="term" value="F:transferase activity"/>
    <property type="evidence" value="ECO:0007669"/>
    <property type="project" value="UniProtKB-KW"/>
</dbReference>
<dbReference type="PROSITE" id="PS50887">
    <property type="entry name" value="GGDEF"/>
    <property type="match status" value="1"/>
</dbReference>
<dbReference type="InterPro" id="IPR035919">
    <property type="entry name" value="EAL_sf"/>
</dbReference>
<feature type="domain" description="EAL" evidence="12">
    <location>
        <begin position="443"/>
        <end position="702"/>
    </location>
</feature>
<keyword evidence="4" id="KW-0808">Transferase</keyword>
<sequence>MSDQQKRLQMALDAAHMSIWDSRIVDGQVIDGTVSWSARGAALLGLEEKALTQAFRDFLACVHADDRARVLDVLQDGVQRHGGYDIQYRVIWPDGSEHWLAARAQVFTGASGQPERTLGIIWDITERTRQEIMIAERKELAEVTLSSIGDAVITTDPHGKTRYLNRMAEQLTGWTSQLAQGLDIWDTMPLADEQTGATLEHVAVKCLHQRQTIGTSAHTNLVTRDGRQVAIEDSAAPIWSRDGEILGAVVVFRDVSHERKLSQQLSWQATHDHLTGLINRRHFEQLVAGALHTAKEQGHVHALLYLDLDQFKIINDTCGHSAGDLLLQLLAKLLQSQMRDSDILARLGGDELGVLLPHCPMEHARQVGEQLRQSIRDFHFAWDSRSYELGVSIGMVEINQDSKSLSELLIAADQACYLAKEQGRNRIHVYQEADVMLAQRRGEMLWIARLKEAFEQQYFRLYAMPIVHLREGLESHDEVLLRIRNSKGDLILPGAFIPAAERYDMMISIDRWVIRAVCAHIQSVRDSLAPVEALVEQRRRAPALYSINLSGMSLADSGLQDYITEQFVQYAIAPEQVCFEITETAVIANLPKAQVFMHHLKALGCRFSLDDFGAGFSSFGYLKALPVDYLKIDGVFVRDIATNAINRAMVKAINEVGHVMGLKTVAEYVEDEATLAIIRELGVDYAQGHAVGNLRPLVAGLD</sequence>
<dbReference type="PANTHER" id="PTHR44757:SF4">
    <property type="entry name" value="DIGUANYLATE CYCLASE DGCE-RELATED"/>
    <property type="match status" value="1"/>
</dbReference>
<dbReference type="CDD" id="cd01948">
    <property type="entry name" value="EAL"/>
    <property type="match status" value="1"/>
</dbReference>
<dbReference type="STRING" id="1747903.ASR47_102648"/>
<dbReference type="Gene3D" id="3.30.450.20">
    <property type="entry name" value="PAS domain"/>
    <property type="match status" value="2"/>
</dbReference>
<dbReference type="RefSeq" id="WP_065306222.1">
    <property type="nucleotide sequence ID" value="NZ_LOCQ01000037.1"/>
</dbReference>
<feature type="domain" description="PAC" evidence="11">
    <location>
        <begin position="215"/>
        <end position="267"/>
    </location>
</feature>
<dbReference type="PATRIC" id="fig|1747903.4.peg.4916"/>
<dbReference type="PROSITE" id="PS50112">
    <property type="entry name" value="PAS"/>
    <property type="match status" value="1"/>
</dbReference>
<dbReference type="GO" id="GO:0000166">
    <property type="term" value="F:nucleotide binding"/>
    <property type="evidence" value="ECO:0007669"/>
    <property type="project" value="UniProtKB-KW"/>
</dbReference>
<dbReference type="PANTHER" id="PTHR44757">
    <property type="entry name" value="DIGUANYLATE CYCLASE DGCP"/>
    <property type="match status" value="1"/>
</dbReference>
<dbReference type="SMART" id="SM00052">
    <property type="entry name" value="EAL"/>
    <property type="match status" value="1"/>
</dbReference>
<feature type="domain" description="GGDEF" evidence="13">
    <location>
        <begin position="299"/>
        <end position="432"/>
    </location>
</feature>
<keyword evidence="15" id="KW-1185">Reference proteome</keyword>
<evidence type="ECO:0000256" key="8">
    <source>
        <dbReference type="ARBA" id="ARBA00022989"/>
    </source>
</evidence>
<dbReference type="InterPro" id="IPR035965">
    <property type="entry name" value="PAS-like_dom_sf"/>
</dbReference>
<reference evidence="14 15" key="1">
    <citation type="submission" date="2016-04" db="EMBL/GenBank/DDBJ databases">
        <title>Draft genome sequence of Janthinobacterium psychrotolerans sp. nov., isolated from freshwater sediments in Denmark.</title>
        <authorList>
            <person name="Gong X."/>
            <person name="Skrivergaard S."/>
            <person name="Korsgaard B.S."/>
            <person name="Schreiber L."/>
            <person name="Marshall I.P."/>
            <person name="Finster K."/>
            <person name="Schramm A."/>
        </authorList>
    </citation>
    <scope>NUCLEOTIDE SEQUENCE [LARGE SCALE GENOMIC DNA]</scope>
    <source>
        <strain evidence="14 15">S3-2</strain>
    </source>
</reference>
<dbReference type="SMART" id="SM00267">
    <property type="entry name" value="GGDEF"/>
    <property type="match status" value="1"/>
</dbReference>
<dbReference type="Pfam" id="PF00563">
    <property type="entry name" value="EAL"/>
    <property type="match status" value="1"/>
</dbReference>
<keyword evidence="6" id="KW-0677">Repeat</keyword>
<evidence type="ECO:0000256" key="7">
    <source>
        <dbReference type="ARBA" id="ARBA00022741"/>
    </source>
</evidence>
<evidence type="ECO:0000256" key="6">
    <source>
        <dbReference type="ARBA" id="ARBA00022737"/>
    </source>
</evidence>
<dbReference type="NCBIfam" id="TIGR00229">
    <property type="entry name" value="sensory_box"/>
    <property type="match status" value="2"/>
</dbReference>
<dbReference type="InterPro" id="IPR001610">
    <property type="entry name" value="PAC"/>
</dbReference>
<dbReference type="Pfam" id="PF00990">
    <property type="entry name" value="GGDEF"/>
    <property type="match status" value="1"/>
</dbReference>